<evidence type="ECO:0000313" key="8">
    <source>
        <dbReference type="Proteomes" id="UP000190274"/>
    </source>
</evidence>
<keyword evidence="3 6" id="KW-1133">Transmembrane helix</keyword>
<evidence type="ECO:0000256" key="1">
    <source>
        <dbReference type="ARBA" id="ARBA00004141"/>
    </source>
</evidence>
<feature type="compositionally biased region" description="Polar residues" evidence="5">
    <location>
        <begin position="230"/>
        <end position="246"/>
    </location>
</feature>
<evidence type="ECO:0000313" key="7">
    <source>
        <dbReference type="EMBL" id="SCU86082.1"/>
    </source>
</evidence>
<dbReference type="OrthoDB" id="272778at2759"/>
<dbReference type="GO" id="GO:0044695">
    <property type="term" value="C:Dsc E3 ubiquitin ligase complex"/>
    <property type="evidence" value="ECO:0007669"/>
    <property type="project" value="EnsemblFungi"/>
</dbReference>
<accession>A0A1G4J888</accession>
<keyword evidence="4 6" id="KW-0472">Membrane</keyword>
<feature type="region of interest" description="Disordered" evidence="5">
    <location>
        <begin position="228"/>
        <end position="276"/>
    </location>
</feature>
<proteinExistence type="predicted"/>
<evidence type="ECO:0000256" key="6">
    <source>
        <dbReference type="SAM" id="Phobius"/>
    </source>
</evidence>
<dbReference type="STRING" id="1266660.A0A1G4J888"/>
<evidence type="ECO:0000256" key="5">
    <source>
        <dbReference type="SAM" id="MobiDB-lite"/>
    </source>
</evidence>
<feature type="transmembrane region" description="Helical" evidence="6">
    <location>
        <begin position="171"/>
        <end position="197"/>
    </location>
</feature>
<dbReference type="InterPro" id="IPR035952">
    <property type="entry name" value="Rhomboid-like_sf"/>
</dbReference>
<gene>
    <name evidence="7" type="ORF">LADA_0D12156G</name>
</gene>
<sequence length="276" mass="31442">MPTETPQGLVNFPVTKLCALLTLGIPILASVAGVKHWFLLYDEPFISEDKQYYRYLSFQIAAVNETDVALITFIWYQLRHLERLFGSRKYLSVISLSWVYTSMIVITTVWLFNLNPIVKWNRFTSGALPLILSLFHFYKEYTPQIYQFDVKLIKPFGARSKQLKWSFNDQFVINALIALLLLNQGSVGIATGFVSWLCGIFIDKGLLPGFEFFRLPLFKQTLGSEPRRTATVNSSRTAAPSVQEQESMAADGEADEEQGDEPARPLGVQFLDTFRM</sequence>
<dbReference type="Proteomes" id="UP000190274">
    <property type="component" value="Chromosome D"/>
</dbReference>
<dbReference type="GO" id="GO:0016567">
    <property type="term" value="P:protein ubiquitination"/>
    <property type="evidence" value="ECO:0007669"/>
    <property type="project" value="EnsemblFungi"/>
</dbReference>
<comment type="subcellular location">
    <subcellularLocation>
        <location evidence="1">Membrane</location>
        <topology evidence="1">Multi-pass membrane protein</topology>
    </subcellularLocation>
</comment>
<name>A0A1G4J888_9SACH</name>
<reference evidence="7 8" key="1">
    <citation type="submission" date="2016-03" db="EMBL/GenBank/DDBJ databases">
        <authorList>
            <person name="Devillers H."/>
        </authorList>
    </citation>
    <scope>NUCLEOTIDE SEQUENCE [LARGE SCALE GENOMIC DNA]</scope>
    <source>
        <strain evidence="7">CBS 10888</strain>
    </source>
</reference>
<dbReference type="GO" id="GO:0140624">
    <property type="term" value="P:EGAD pathway"/>
    <property type="evidence" value="ECO:0007669"/>
    <property type="project" value="EnsemblFungi"/>
</dbReference>
<dbReference type="EMBL" id="LT598454">
    <property type="protein sequence ID" value="SCU86082.1"/>
    <property type="molecule type" value="Genomic_DNA"/>
</dbReference>
<evidence type="ECO:0000256" key="2">
    <source>
        <dbReference type="ARBA" id="ARBA00022692"/>
    </source>
</evidence>
<keyword evidence="2 6" id="KW-0812">Transmembrane</keyword>
<feature type="transmembrane region" description="Helical" evidence="6">
    <location>
        <begin position="90"/>
        <end position="114"/>
    </location>
</feature>
<evidence type="ECO:0000256" key="3">
    <source>
        <dbReference type="ARBA" id="ARBA00022989"/>
    </source>
</evidence>
<dbReference type="AlphaFoldDB" id="A0A1G4J888"/>
<evidence type="ECO:0000256" key="4">
    <source>
        <dbReference type="ARBA" id="ARBA00023136"/>
    </source>
</evidence>
<feature type="transmembrane region" description="Helical" evidence="6">
    <location>
        <begin position="17"/>
        <end position="38"/>
    </location>
</feature>
<organism evidence="7 8">
    <name type="scientific">Lachancea dasiensis</name>
    <dbReference type="NCBI Taxonomy" id="1072105"/>
    <lineage>
        <taxon>Eukaryota</taxon>
        <taxon>Fungi</taxon>
        <taxon>Dikarya</taxon>
        <taxon>Ascomycota</taxon>
        <taxon>Saccharomycotina</taxon>
        <taxon>Saccharomycetes</taxon>
        <taxon>Saccharomycetales</taxon>
        <taxon>Saccharomycetaceae</taxon>
        <taxon>Lachancea</taxon>
    </lineage>
</organism>
<keyword evidence="8" id="KW-1185">Reference proteome</keyword>
<dbReference type="SUPFAM" id="SSF144091">
    <property type="entry name" value="Rhomboid-like"/>
    <property type="match status" value="1"/>
</dbReference>
<feature type="transmembrane region" description="Helical" evidence="6">
    <location>
        <begin position="58"/>
        <end position="78"/>
    </location>
</feature>
<protein>
    <submittedName>
        <fullName evidence="7">LADA_0D12156g1_1</fullName>
    </submittedName>
</protein>